<keyword evidence="5 12" id="KW-0418">Kinase</keyword>
<keyword evidence="4" id="KW-0547">Nucleotide-binding</keyword>
<dbReference type="SMART" id="SM00220">
    <property type="entry name" value="S_TKc"/>
    <property type="match status" value="1"/>
</dbReference>
<dbReference type="EMBL" id="JACHJQ010000002">
    <property type="protein sequence ID" value="MBB4905345.1"/>
    <property type="molecule type" value="Genomic_DNA"/>
</dbReference>
<dbReference type="GO" id="GO:0016798">
    <property type="term" value="F:hydrolase activity, acting on glycosyl bonds"/>
    <property type="evidence" value="ECO:0007669"/>
    <property type="project" value="UniProtKB-KW"/>
</dbReference>
<feature type="compositionally biased region" description="Low complexity" evidence="9">
    <location>
        <begin position="392"/>
        <end position="419"/>
    </location>
</feature>
<keyword evidence="10" id="KW-0472">Membrane</keyword>
<keyword evidence="8" id="KW-0119">Carbohydrate metabolism</keyword>
<dbReference type="InterPro" id="IPR013783">
    <property type="entry name" value="Ig-like_fold"/>
</dbReference>
<evidence type="ECO:0000256" key="10">
    <source>
        <dbReference type="SAM" id="Phobius"/>
    </source>
</evidence>
<name>A0A7W7Q1L6_9PSEU</name>
<reference evidence="12 13" key="1">
    <citation type="submission" date="2020-08" db="EMBL/GenBank/DDBJ databases">
        <title>Genomic Encyclopedia of Type Strains, Phase III (KMG-III): the genomes of soil and plant-associated and newly described type strains.</title>
        <authorList>
            <person name="Whitman W."/>
        </authorList>
    </citation>
    <scope>NUCLEOTIDE SEQUENCE [LARGE SCALE GENOMIC DNA]</scope>
    <source>
        <strain evidence="12 13">CECT 8960</strain>
    </source>
</reference>
<keyword evidence="2 12" id="KW-0723">Serine/threonine-protein kinase</keyword>
<keyword evidence="3" id="KW-0808">Transferase</keyword>
<dbReference type="CDD" id="cd14014">
    <property type="entry name" value="STKc_PknB_like"/>
    <property type="match status" value="1"/>
</dbReference>
<dbReference type="SUPFAM" id="SSF56112">
    <property type="entry name" value="Protein kinase-like (PK-like)"/>
    <property type="match status" value="1"/>
</dbReference>
<evidence type="ECO:0000256" key="5">
    <source>
        <dbReference type="ARBA" id="ARBA00022777"/>
    </source>
</evidence>
<dbReference type="GO" id="GO:0004674">
    <property type="term" value="F:protein serine/threonine kinase activity"/>
    <property type="evidence" value="ECO:0007669"/>
    <property type="project" value="UniProtKB-KW"/>
</dbReference>
<dbReference type="InterPro" id="IPR036116">
    <property type="entry name" value="FN3_sf"/>
</dbReference>
<dbReference type="PROSITE" id="PS50011">
    <property type="entry name" value="PROTEIN_KINASE_DOM"/>
    <property type="match status" value="1"/>
</dbReference>
<keyword evidence="10" id="KW-1133">Transmembrane helix</keyword>
<dbReference type="InterPro" id="IPR003961">
    <property type="entry name" value="FN3_dom"/>
</dbReference>
<dbReference type="InterPro" id="IPR008271">
    <property type="entry name" value="Ser/Thr_kinase_AS"/>
</dbReference>
<keyword evidence="7" id="KW-0326">Glycosidase</keyword>
<dbReference type="GO" id="GO:0000272">
    <property type="term" value="P:polysaccharide catabolic process"/>
    <property type="evidence" value="ECO:0007669"/>
    <property type="project" value="UniProtKB-KW"/>
</dbReference>
<dbReference type="PANTHER" id="PTHR43289:SF6">
    <property type="entry name" value="SERINE_THREONINE-PROTEIN KINASE NEKL-3"/>
    <property type="match status" value="1"/>
</dbReference>
<feature type="compositionally biased region" description="Pro residues" evidence="9">
    <location>
        <begin position="340"/>
        <end position="358"/>
    </location>
</feature>
<feature type="region of interest" description="Disordered" evidence="9">
    <location>
        <begin position="295"/>
        <end position="364"/>
    </location>
</feature>
<dbReference type="RefSeq" id="WP_184809601.1">
    <property type="nucleotide sequence ID" value="NZ_JACHJQ010000002.1"/>
</dbReference>
<dbReference type="Proteomes" id="UP000520767">
    <property type="component" value="Unassembled WGS sequence"/>
</dbReference>
<proteinExistence type="predicted"/>
<dbReference type="EC" id="2.7.11.1" evidence="1"/>
<gene>
    <name evidence="12" type="ORF">FHR82_001562</name>
</gene>
<sequence length="514" mass="54656">MTDPDAELRAWAPKTGDSTLPGPRLPGYSDFRLVAEGGEGTVYRARQDGLDRFVAVKVLTVEDPARLARFRRELEITVRLGRQHPHIVTVINTGTTPDGRPCIVMEYHDLGSLHDRLRERGPLRVDEVVAAGTAVADALAFAHAQGFLHRDVKPQNILVLPTSYVLADFGIARMADAANTSSLQLVSYRHAAPQMLDGAEPSPADDLWSLGSTLYTLLDGAPPFATDDDTVLSYLARVRSTDPRPLSRPDVPPELTAILMRCLGKRREDRYPDAAALRTALAAVDTRGWTPSVPIADFGPRPAAPLPEIPPDIPDPTERDLTEAGPGSALAGLTVRLPDAPQPPPPPPKFTPPPPEEPAPQRKSRKGLVFGLAAVLAGIAVGVVATVLNGPDGQTAQPPATTSPTSTTTTTSTTTPPATGGNPAFAPTLRPLDDQGESVTLTWTDPTDGNAEFVVVDATAEQGQAITQLPAGATTYRVESLDPAAERYCFVVLAIGLDNPADDRGASDRLCTNR</sequence>
<evidence type="ECO:0000256" key="6">
    <source>
        <dbReference type="ARBA" id="ARBA00022840"/>
    </source>
</evidence>
<keyword evidence="7" id="KW-0378">Hydrolase</keyword>
<dbReference type="SUPFAM" id="SSF49265">
    <property type="entry name" value="Fibronectin type III"/>
    <property type="match status" value="1"/>
</dbReference>
<feature type="transmembrane region" description="Helical" evidence="10">
    <location>
        <begin position="368"/>
        <end position="388"/>
    </location>
</feature>
<dbReference type="Gene3D" id="2.60.40.10">
    <property type="entry name" value="Immunoglobulins"/>
    <property type="match status" value="1"/>
</dbReference>
<keyword evidence="6" id="KW-0067">ATP-binding</keyword>
<evidence type="ECO:0000313" key="12">
    <source>
        <dbReference type="EMBL" id="MBB4905345.1"/>
    </source>
</evidence>
<keyword evidence="13" id="KW-1185">Reference proteome</keyword>
<dbReference type="GO" id="GO:0005524">
    <property type="term" value="F:ATP binding"/>
    <property type="evidence" value="ECO:0007669"/>
    <property type="project" value="UniProtKB-KW"/>
</dbReference>
<evidence type="ECO:0000256" key="8">
    <source>
        <dbReference type="ARBA" id="ARBA00023326"/>
    </source>
</evidence>
<evidence type="ECO:0000256" key="2">
    <source>
        <dbReference type="ARBA" id="ARBA00022527"/>
    </source>
</evidence>
<feature type="compositionally biased region" description="Pro residues" evidence="9">
    <location>
        <begin position="302"/>
        <end position="314"/>
    </location>
</feature>
<evidence type="ECO:0000259" key="11">
    <source>
        <dbReference type="PROSITE" id="PS50011"/>
    </source>
</evidence>
<feature type="region of interest" description="Disordered" evidence="9">
    <location>
        <begin position="392"/>
        <end position="424"/>
    </location>
</feature>
<accession>A0A7W7Q1L6</accession>
<comment type="caution">
    <text evidence="12">The sequence shown here is derived from an EMBL/GenBank/DDBJ whole genome shotgun (WGS) entry which is preliminary data.</text>
</comment>
<protein>
    <recommendedName>
        <fullName evidence="1">non-specific serine/threonine protein kinase</fullName>
        <ecNumber evidence="1">2.7.11.1</ecNumber>
    </recommendedName>
</protein>
<dbReference type="Gene3D" id="3.30.200.20">
    <property type="entry name" value="Phosphorylase Kinase, domain 1"/>
    <property type="match status" value="1"/>
</dbReference>
<keyword evidence="10" id="KW-0812">Transmembrane</keyword>
<evidence type="ECO:0000313" key="13">
    <source>
        <dbReference type="Proteomes" id="UP000520767"/>
    </source>
</evidence>
<dbReference type="Gene3D" id="1.10.510.10">
    <property type="entry name" value="Transferase(Phosphotransferase) domain 1"/>
    <property type="match status" value="1"/>
</dbReference>
<organism evidence="12 13">
    <name type="scientific">Actinophytocola algeriensis</name>
    <dbReference type="NCBI Taxonomy" id="1768010"/>
    <lineage>
        <taxon>Bacteria</taxon>
        <taxon>Bacillati</taxon>
        <taxon>Actinomycetota</taxon>
        <taxon>Actinomycetes</taxon>
        <taxon>Pseudonocardiales</taxon>
        <taxon>Pseudonocardiaceae</taxon>
    </lineage>
</organism>
<dbReference type="InterPro" id="IPR000719">
    <property type="entry name" value="Prot_kinase_dom"/>
</dbReference>
<dbReference type="CDD" id="cd00063">
    <property type="entry name" value="FN3"/>
    <property type="match status" value="1"/>
</dbReference>
<feature type="domain" description="Protein kinase" evidence="11">
    <location>
        <begin position="28"/>
        <end position="282"/>
    </location>
</feature>
<dbReference type="AlphaFoldDB" id="A0A7W7Q1L6"/>
<evidence type="ECO:0000256" key="3">
    <source>
        <dbReference type="ARBA" id="ARBA00022679"/>
    </source>
</evidence>
<dbReference type="InterPro" id="IPR011009">
    <property type="entry name" value="Kinase-like_dom_sf"/>
</dbReference>
<evidence type="ECO:0000256" key="4">
    <source>
        <dbReference type="ARBA" id="ARBA00022741"/>
    </source>
</evidence>
<dbReference type="PANTHER" id="PTHR43289">
    <property type="entry name" value="MITOGEN-ACTIVATED PROTEIN KINASE KINASE KINASE 20-RELATED"/>
    <property type="match status" value="1"/>
</dbReference>
<evidence type="ECO:0000256" key="1">
    <source>
        <dbReference type="ARBA" id="ARBA00012513"/>
    </source>
</evidence>
<dbReference type="PROSITE" id="PS00108">
    <property type="entry name" value="PROTEIN_KINASE_ST"/>
    <property type="match status" value="1"/>
</dbReference>
<dbReference type="Pfam" id="PF00069">
    <property type="entry name" value="Pkinase"/>
    <property type="match status" value="1"/>
</dbReference>
<evidence type="ECO:0000256" key="7">
    <source>
        <dbReference type="ARBA" id="ARBA00023295"/>
    </source>
</evidence>
<keyword evidence="8" id="KW-0624">Polysaccharide degradation</keyword>
<evidence type="ECO:0000256" key="9">
    <source>
        <dbReference type="SAM" id="MobiDB-lite"/>
    </source>
</evidence>